<dbReference type="Proteomes" id="UP001519325">
    <property type="component" value="Unassembled WGS sequence"/>
</dbReference>
<evidence type="ECO:0000313" key="1">
    <source>
        <dbReference type="EMBL" id="MBP2191377.1"/>
    </source>
</evidence>
<gene>
    <name evidence="1" type="ORF">BJ987_004278</name>
</gene>
<accession>A0ABS4QI42</accession>
<name>A0ABS4QI42_9NOCA</name>
<protein>
    <submittedName>
        <fullName evidence="1">Uncharacterized protein</fullName>
    </submittedName>
</protein>
<keyword evidence="2" id="KW-1185">Reference proteome</keyword>
<proteinExistence type="predicted"/>
<sequence length="34" mass="3804">MHGQLFLALILLTALLGALAASWRRAIRPDSDRR</sequence>
<dbReference type="EMBL" id="JAGGMR010000001">
    <property type="protein sequence ID" value="MBP2191377.1"/>
    <property type="molecule type" value="Genomic_DNA"/>
</dbReference>
<reference evidence="1 2" key="1">
    <citation type="submission" date="2021-03" db="EMBL/GenBank/DDBJ databases">
        <title>Sequencing the genomes of 1000 actinobacteria strains.</title>
        <authorList>
            <person name="Klenk H.-P."/>
        </authorList>
    </citation>
    <scope>NUCLEOTIDE SEQUENCE [LARGE SCALE GENOMIC DNA]</scope>
    <source>
        <strain evidence="1 2">DSM 45516</strain>
    </source>
</reference>
<organism evidence="1 2">
    <name type="scientific">Nocardia goodfellowii</name>
    <dbReference type="NCBI Taxonomy" id="882446"/>
    <lineage>
        <taxon>Bacteria</taxon>
        <taxon>Bacillati</taxon>
        <taxon>Actinomycetota</taxon>
        <taxon>Actinomycetes</taxon>
        <taxon>Mycobacteriales</taxon>
        <taxon>Nocardiaceae</taxon>
        <taxon>Nocardia</taxon>
    </lineage>
</organism>
<comment type="caution">
    <text evidence="1">The sequence shown here is derived from an EMBL/GenBank/DDBJ whole genome shotgun (WGS) entry which is preliminary data.</text>
</comment>
<evidence type="ECO:0000313" key="2">
    <source>
        <dbReference type="Proteomes" id="UP001519325"/>
    </source>
</evidence>